<keyword evidence="6" id="KW-0234">DNA repair</keyword>
<dbReference type="EC" id="3.2.2.21" evidence="3"/>
<accession>A0A7X6I2H1</accession>
<dbReference type="Proteomes" id="UP000521358">
    <property type="component" value="Unassembled WGS sequence"/>
</dbReference>
<dbReference type="GO" id="GO:0043916">
    <property type="term" value="F:DNA-7-methylguanine glycosylase activity"/>
    <property type="evidence" value="ECO:0007669"/>
    <property type="project" value="TreeGrafter"/>
</dbReference>
<dbReference type="GO" id="GO:0006289">
    <property type="term" value="P:nucleotide-excision repair"/>
    <property type="evidence" value="ECO:0007669"/>
    <property type="project" value="InterPro"/>
</dbReference>
<dbReference type="PANTHER" id="PTHR43003">
    <property type="entry name" value="DNA-3-METHYLADENINE GLYCOSYLASE"/>
    <property type="match status" value="1"/>
</dbReference>
<comment type="caution">
    <text evidence="8">The sequence shown here is derived from an EMBL/GenBank/DDBJ whole genome shotgun (WGS) entry which is preliminary data.</text>
</comment>
<dbReference type="GO" id="GO:0032993">
    <property type="term" value="C:protein-DNA complex"/>
    <property type="evidence" value="ECO:0007669"/>
    <property type="project" value="TreeGrafter"/>
</dbReference>
<proteinExistence type="inferred from homology"/>
<dbReference type="InterPro" id="IPR011257">
    <property type="entry name" value="DNA_glycosylase"/>
</dbReference>
<dbReference type="InterPro" id="IPR003265">
    <property type="entry name" value="HhH-GPD_domain"/>
</dbReference>
<dbReference type="Pfam" id="PF07934">
    <property type="entry name" value="OGG_N"/>
    <property type="match status" value="1"/>
</dbReference>
<dbReference type="SUPFAM" id="SSF48150">
    <property type="entry name" value="DNA-glycosylase"/>
    <property type="match status" value="1"/>
</dbReference>
<organism evidence="8 9">
    <name type="scientific">Vagococcus fluvialis</name>
    <dbReference type="NCBI Taxonomy" id="2738"/>
    <lineage>
        <taxon>Bacteria</taxon>
        <taxon>Bacillati</taxon>
        <taxon>Bacillota</taxon>
        <taxon>Bacilli</taxon>
        <taxon>Lactobacillales</taxon>
        <taxon>Enterococcaceae</taxon>
        <taxon>Vagococcus</taxon>
    </lineage>
</organism>
<comment type="catalytic activity">
    <reaction evidence="1">
        <text>Hydrolysis of alkylated DNA, releasing 3-methyladenine, 3-methylguanine, 7-methylguanine and 7-methyladenine.</text>
        <dbReference type="EC" id="3.2.2.21"/>
    </reaction>
</comment>
<dbReference type="GO" id="GO:0008725">
    <property type="term" value="F:DNA-3-methyladenine glycosylase activity"/>
    <property type="evidence" value="ECO:0007669"/>
    <property type="project" value="TreeGrafter"/>
</dbReference>
<evidence type="ECO:0000256" key="1">
    <source>
        <dbReference type="ARBA" id="ARBA00000086"/>
    </source>
</evidence>
<evidence type="ECO:0000313" key="9">
    <source>
        <dbReference type="Proteomes" id="UP000521358"/>
    </source>
</evidence>
<sequence length="302" mass="35974">MRIEPNKLEIKVPDIFSWDEILVYLNREPNEVMYKINHKTLRRAFKIEEKICLCDVSFNERKNVIEVTLLNDVHWSKIEQTIVTNFIVEWFDLQTDINPFYELAKEDLILSSLMNKFYGLRLVGMPDFYEAITWGILGQQINLQFAYTLKRRFTEKFGEKITYEELDYWIYPEAKRIAETTIEDLLELKLTLRKAEYLLDISKQIANDDISKSYFLSFKDAKIIEKEMIKIRGIGPWTANYVLMRCFRKNEAFPMADIGLLNGIKVIENLSEKPDTTKMLVLKEDWGEWASYATFYIWRLLY</sequence>
<dbReference type="InterPro" id="IPR012904">
    <property type="entry name" value="OGG_N"/>
</dbReference>
<dbReference type="Gene3D" id="3.30.310.20">
    <property type="entry name" value="DNA-3-methyladenine glycosylase AlkA, N-terminal domain"/>
    <property type="match status" value="1"/>
</dbReference>
<evidence type="ECO:0000313" key="8">
    <source>
        <dbReference type="EMBL" id="NKC67508.1"/>
    </source>
</evidence>
<protein>
    <recommendedName>
        <fullName evidence="3">DNA-3-methyladenine glycosylase II</fullName>
        <ecNumber evidence="3">3.2.2.21</ecNumber>
    </recommendedName>
</protein>
<dbReference type="Pfam" id="PF00730">
    <property type="entry name" value="HhH-GPD"/>
    <property type="match status" value="1"/>
</dbReference>
<dbReference type="GO" id="GO:0008534">
    <property type="term" value="F:oxidized purine nucleobase lesion DNA N-glycosylase activity"/>
    <property type="evidence" value="ECO:0007669"/>
    <property type="project" value="InterPro"/>
</dbReference>
<keyword evidence="5" id="KW-0378">Hydrolase</keyword>
<keyword evidence="4" id="KW-0227">DNA damage</keyword>
<evidence type="ECO:0000256" key="6">
    <source>
        <dbReference type="ARBA" id="ARBA00023204"/>
    </source>
</evidence>
<feature type="domain" description="HhH-GPD" evidence="7">
    <location>
        <begin position="137"/>
        <end position="302"/>
    </location>
</feature>
<dbReference type="RefSeq" id="WP_167806691.1">
    <property type="nucleotide sequence ID" value="NZ_CP081459.1"/>
</dbReference>
<evidence type="ECO:0000259" key="7">
    <source>
        <dbReference type="SMART" id="SM00478"/>
    </source>
</evidence>
<evidence type="ECO:0000256" key="5">
    <source>
        <dbReference type="ARBA" id="ARBA00022801"/>
    </source>
</evidence>
<dbReference type="AlphaFoldDB" id="A0A7X6I2H1"/>
<dbReference type="CDD" id="cd00056">
    <property type="entry name" value="ENDO3c"/>
    <property type="match status" value="1"/>
</dbReference>
<dbReference type="InterPro" id="IPR051912">
    <property type="entry name" value="Alkylbase_DNA_Glycosylase/TA"/>
</dbReference>
<dbReference type="GO" id="GO:0006307">
    <property type="term" value="P:DNA alkylation repair"/>
    <property type="evidence" value="ECO:0007669"/>
    <property type="project" value="TreeGrafter"/>
</dbReference>
<dbReference type="PANTHER" id="PTHR43003:SF12">
    <property type="entry name" value="DNA-3-METHYLADENINE GLYCOSYLASE"/>
    <property type="match status" value="1"/>
</dbReference>
<dbReference type="GO" id="GO:0005737">
    <property type="term" value="C:cytoplasm"/>
    <property type="evidence" value="ECO:0007669"/>
    <property type="project" value="TreeGrafter"/>
</dbReference>
<name>A0A7X6I2H1_9ENTE</name>
<comment type="similarity">
    <text evidence="2">Belongs to the alkylbase DNA glycosidase AlkA family.</text>
</comment>
<dbReference type="SMART" id="SM00478">
    <property type="entry name" value="ENDO3c"/>
    <property type="match status" value="1"/>
</dbReference>
<evidence type="ECO:0000256" key="2">
    <source>
        <dbReference type="ARBA" id="ARBA00010817"/>
    </source>
</evidence>
<dbReference type="GO" id="GO:0006285">
    <property type="term" value="P:base-excision repair, AP site formation"/>
    <property type="evidence" value="ECO:0007669"/>
    <property type="project" value="TreeGrafter"/>
</dbReference>
<gene>
    <name evidence="8" type="ORF">HED35_05360</name>
</gene>
<evidence type="ECO:0000256" key="4">
    <source>
        <dbReference type="ARBA" id="ARBA00022763"/>
    </source>
</evidence>
<dbReference type="FunFam" id="1.10.340.30:FF:000004">
    <property type="entry name" value="DNA-3-methyladenine glycosylase II"/>
    <property type="match status" value="1"/>
</dbReference>
<dbReference type="GO" id="GO:0032131">
    <property type="term" value="F:alkylated DNA binding"/>
    <property type="evidence" value="ECO:0007669"/>
    <property type="project" value="TreeGrafter"/>
</dbReference>
<dbReference type="EMBL" id="JAAVMB010000004">
    <property type="protein sequence ID" value="NKC67508.1"/>
    <property type="molecule type" value="Genomic_DNA"/>
</dbReference>
<evidence type="ECO:0000256" key="3">
    <source>
        <dbReference type="ARBA" id="ARBA00012000"/>
    </source>
</evidence>
<reference evidence="8 9" key="1">
    <citation type="submission" date="2020-03" db="EMBL/GenBank/DDBJ databases">
        <title>Bacterial samples isolated from urine from healthy bovine heifers (Gyr breed).</title>
        <authorList>
            <person name="Giannattasio-Ferraz S."/>
            <person name="Maskeri L."/>
            <person name="Penido A."/>
            <person name="Barbosa-Stancioli E.F."/>
            <person name="Putonti C."/>
        </authorList>
    </citation>
    <scope>NUCLEOTIDE SEQUENCE [LARGE SCALE GENOMIC DNA]</scope>
    <source>
        <strain evidence="8 9">UFMG-H7</strain>
    </source>
</reference>
<dbReference type="InterPro" id="IPR037046">
    <property type="entry name" value="AlkA_N_sf"/>
</dbReference>
<dbReference type="Gene3D" id="1.10.340.30">
    <property type="entry name" value="Hypothetical protein, domain 2"/>
    <property type="match status" value="1"/>
</dbReference>